<feature type="signal peptide" evidence="2">
    <location>
        <begin position="1"/>
        <end position="27"/>
    </location>
</feature>
<dbReference type="EMBL" id="LR907777">
    <property type="protein sequence ID" value="CAD7254195.1"/>
    <property type="molecule type" value="Genomic_DNA"/>
</dbReference>
<evidence type="ECO:0000256" key="1">
    <source>
        <dbReference type="SAM" id="MobiDB-lite"/>
    </source>
</evidence>
<reference evidence="3" key="1">
    <citation type="submission" date="2020-11" db="EMBL/GenBank/DDBJ databases">
        <authorList>
            <person name="Tran Van P."/>
        </authorList>
    </citation>
    <scope>NUCLEOTIDE SEQUENCE</scope>
</reference>
<accession>A0A7R9AH27</accession>
<feature type="chain" id="PRO_5036402870" description="Secreted protein" evidence="2">
    <location>
        <begin position="28"/>
        <end position="111"/>
    </location>
</feature>
<keyword evidence="4" id="KW-1185">Reference proteome</keyword>
<proteinExistence type="predicted"/>
<dbReference type="AlphaFoldDB" id="A0A7R9AH27"/>
<name>A0A7R9AH27_9CRUS</name>
<evidence type="ECO:0008006" key="5">
    <source>
        <dbReference type="Google" id="ProtNLM"/>
    </source>
</evidence>
<protein>
    <recommendedName>
        <fullName evidence="5">Secreted protein</fullName>
    </recommendedName>
</protein>
<feature type="region of interest" description="Disordered" evidence="1">
    <location>
        <begin position="26"/>
        <end position="94"/>
    </location>
</feature>
<keyword evidence="2" id="KW-0732">Signal</keyword>
<evidence type="ECO:0000256" key="2">
    <source>
        <dbReference type="SAM" id="SignalP"/>
    </source>
</evidence>
<evidence type="ECO:0000313" key="3">
    <source>
        <dbReference type="EMBL" id="CAD7254195.1"/>
    </source>
</evidence>
<sequence>MVRRSRFGTVAAVVILLCLLVSQPSDAKRRGKGKKNQQQPEEKPRLEVENDSPQIVQELPSSEGVGEEPKEQETESGDEDSNGIRGRTNDCIPGNKSITSLVILRIRGVAR</sequence>
<dbReference type="Proteomes" id="UP000677054">
    <property type="component" value="Unassembled WGS sequence"/>
</dbReference>
<gene>
    <name evidence="3" type="ORF">DSTB1V02_LOCUS13941</name>
</gene>
<organism evidence="3">
    <name type="scientific">Darwinula stevensoni</name>
    <dbReference type="NCBI Taxonomy" id="69355"/>
    <lineage>
        <taxon>Eukaryota</taxon>
        <taxon>Metazoa</taxon>
        <taxon>Ecdysozoa</taxon>
        <taxon>Arthropoda</taxon>
        <taxon>Crustacea</taxon>
        <taxon>Oligostraca</taxon>
        <taxon>Ostracoda</taxon>
        <taxon>Podocopa</taxon>
        <taxon>Podocopida</taxon>
        <taxon>Darwinulocopina</taxon>
        <taxon>Darwinuloidea</taxon>
        <taxon>Darwinulidae</taxon>
        <taxon>Darwinula</taxon>
    </lineage>
</organism>
<evidence type="ECO:0000313" key="4">
    <source>
        <dbReference type="Proteomes" id="UP000677054"/>
    </source>
</evidence>
<dbReference type="EMBL" id="CAJPEV010008259">
    <property type="protein sequence ID" value="CAG0905188.1"/>
    <property type="molecule type" value="Genomic_DNA"/>
</dbReference>